<proteinExistence type="predicted"/>
<evidence type="ECO:0000256" key="3">
    <source>
        <dbReference type="ARBA" id="ARBA00022553"/>
    </source>
</evidence>
<keyword evidence="3" id="KW-0597">Phosphoprotein</keyword>
<dbReference type="GO" id="GO:0005524">
    <property type="term" value="F:ATP binding"/>
    <property type="evidence" value="ECO:0007669"/>
    <property type="project" value="UniProtKB-KW"/>
</dbReference>
<evidence type="ECO:0000256" key="2">
    <source>
        <dbReference type="ARBA" id="ARBA00012438"/>
    </source>
</evidence>
<dbReference type="AlphaFoldDB" id="A0A1N6QGG2"/>
<dbReference type="Pfam" id="PF00989">
    <property type="entry name" value="PAS"/>
    <property type="match status" value="1"/>
</dbReference>
<evidence type="ECO:0000256" key="4">
    <source>
        <dbReference type="ARBA" id="ARBA00022679"/>
    </source>
</evidence>
<protein>
    <recommendedName>
        <fullName evidence="2">histidine kinase</fullName>
        <ecNumber evidence="2">2.7.13.3</ecNumber>
    </recommendedName>
</protein>
<evidence type="ECO:0000256" key="6">
    <source>
        <dbReference type="ARBA" id="ARBA00022777"/>
    </source>
</evidence>
<accession>A0A1N6QGG2</accession>
<dbReference type="Proteomes" id="UP000186400">
    <property type="component" value="Unassembled WGS sequence"/>
</dbReference>
<dbReference type="InterPro" id="IPR013767">
    <property type="entry name" value="PAS_fold"/>
</dbReference>
<dbReference type="Gene3D" id="3.30.450.20">
    <property type="entry name" value="PAS domain"/>
    <property type="match status" value="2"/>
</dbReference>
<dbReference type="PANTHER" id="PTHR41523:SF8">
    <property type="entry name" value="ETHYLENE RESPONSE SENSOR PROTEIN"/>
    <property type="match status" value="1"/>
</dbReference>
<keyword evidence="5" id="KW-0547">Nucleotide-binding</keyword>
<evidence type="ECO:0000313" key="9">
    <source>
        <dbReference type="EMBL" id="SIQ15602.1"/>
    </source>
</evidence>
<comment type="catalytic activity">
    <reaction evidence="1">
        <text>ATP + protein L-histidine = ADP + protein N-phospho-L-histidine.</text>
        <dbReference type="EC" id="2.7.13.3"/>
    </reaction>
</comment>
<organism evidence="9 10">
    <name type="scientific">Alkalispirochaeta americana</name>
    <dbReference type="NCBI Taxonomy" id="159291"/>
    <lineage>
        <taxon>Bacteria</taxon>
        <taxon>Pseudomonadati</taxon>
        <taxon>Spirochaetota</taxon>
        <taxon>Spirochaetia</taxon>
        <taxon>Spirochaetales</taxon>
        <taxon>Spirochaetaceae</taxon>
        <taxon>Alkalispirochaeta</taxon>
    </lineage>
</organism>
<dbReference type="EMBL" id="FTMS01000004">
    <property type="protein sequence ID" value="SIQ15602.1"/>
    <property type="molecule type" value="Genomic_DNA"/>
</dbReference>
<evidence type="ECO:0000256" key="5">
    <source>
        <dbReference type="ARBA" id="ARBA00022741"/>
    </source>
</evidence>
<dbReference type="CDD" id="cd00130">
    <property type="entry name" value="PAS"/>
    <property type="match status" value="1"/>
</dbReference>
<dbReference type="InterPro" id="IPR036890">
    <property type="entry name" value="HATPase_C_sf"/>
</dbReference>
<dbReference type="PROSITE" id="PS50112">
    <property type="entry name" value="PAS"/>
    <property type="match status" value="1"/>
</dbReference>
<dbReference type="InterPro" id="IPR035965">
    <property type="entry name" value="PAS-like_dom_sf"/>
</dbReference>
<evidence type="ECO:0000313" key="10">
    <source>
        <dbReference type="Proteomes" id="UP000186400"/>
    </source>
</evidence>
<sequence>MTNLLFASTDPAELEFLRRCMPGNHFRWNLYIPENPGEASPLVTSGTIHVAVTDMAYNKGALLEELSLWNYPTVILAEKTDLEKLSNTPLGITTDILFRGGESREYLQALPFLVRKVLNAQESLERHNSALRNTERRFYDLVQALPDIVYSLDNQGRITFINNSITVTGWKPEELLGKHFSVLLDPAEVQRVSRDHVLPALAGTTTGAEAAPKLFDERRTGDRRTQNLEIRLPHRNGVTKEPLYGTVTAYGEINAAGFLSPEELPHHPGTVGIIRDVTHRVETDQLLRQGLEEKEALLSEIHHRVKNNLQVISSLLNLQAGAISSPQALCRFTDVQNQIQSMSLIHEYLYQSDHFDQIDISIYARRLADHLLSTYCTGETHPRILLELDSLTISLTQAVPAALLLNEVISNCLRWSCSDRNQGTITVRVELKKHQRIALTLTTRDITIPRGKTIAARDDLGRDLVNGLIEQLGGELPREKGAPEVFEMVFPRRHETAHPGSED</sequence>
<keyword evidence="7" id="KW-0067">ATP-binding</keyword>
<dbReference type="NCBIfam" id="TIGR00229">
    <property type="entry name" value="sensory_box"/>
    <property type="match status" value="1"/>
</dbReference>
<dbReference type="GO" id="GO:0004673">
    <property type="term" value="F:protein histidine kinase activity"/>
    <property type="evidence" value="ECO:0007669"/>
    <property type="project" value="UniProtKB-EC"/>
</dbReference>
<dbReference type="SUPFAM" id="SSF55785">
    <property type="entry name" value="PYP-like sensor domain (PAS domain)"/>
    <property type="match status" value="1"/>
</dbReference>
<dbReference type="PANTHER" id="PTHR41523">
    <property type="entry name" value="TWO-COMPONENT SYSTEM SENSOR PROTEIN"/>
    <property type="match status" value="1"/>
</dbReference>
<dbReference type="InterPro" id="IPR011495">
    <property type="entry name" value="Sig_transdc_His_kin_sub2_dim/P"/>
</dbReference>
<dbReference type="EC" id="2.7.13.3" evidence="2"/>
<reference evidence="9 10" key="1">
    <citation type="submission" date="2017-01" db="EMBL/GenBank/DDBJ databases">
        <authorList>
            <person name="Mah S.A."/>
            <person name="Swanson W.J."/>
            <person name="Moy G.W."/>
            <person name="Vacquier V.D."/>
        </authorList>
    </citation>
    <scope>NUCLEOTIDE SEQUENCE [LARGE SCALE GENOMIC DNA]</scope>
    <source>
        <strain evidence="9 10">ASpG1</strain>
    </source>
</reference>
<dbReference type="SMART" id="SM00091">
    <property type="entry name" value="PAS"/>
    <property type="match status" value="1"/>
</dbReference>
<dbReference type="RefSeq" id="WP_076488114.1">
    <property type="nucleotide sequence ID" value="NZ_FTMS01000004.1"/>
</dbReference>
<name>A0A1N6QGG2_9SPIO</name>
<keyword evidence="10" id="KW-1185">Reference proteome</keyword>
<gene>
    <name evidence="9" type="ORF">SAMN05920897_104159</name>
</gene>
<dbReference type="InterPro" id="IPR000014">
    <property type="entry name" value="PAS"/>
</dbReference>
<dbReference type="Pfam" id="PF07568">
    <property type="entry name" value="HisKA_2"/>
    <property type="match status" value="1"/>
</dbReference>
<keyword evidence="6" id="KW-0418">Kinase</keyword>
<evidence type="ECO:0000259" key="8">
    <source>
        <dbReference type="PROSITE" id="PS50112"/>
    </source>
</evidence>
<feature type="domain" description="PAS" evidence="8">
    <location>
        <begin position="134"/>
        <end position="204"/>
    </location>
</feature>
<keyword evidence="4" id="KW-0808">Transferase</keyword>
<evidence type="ECO:0000256" key="1">
    <source>
        <dbReference type="ARBA" id="ARBA00000085"/>
    </source>
</evidence>
<dbReference type="STRING" id="159291.SAMN05920897_104159"/>
<dbReference type="Gene3D" id="3.30.565.10">
    <property type="entry name" value="Histidine kinase-like ATPase, C-terminal domain"/>
    <property type="match status" value="1"/>
</dbReference>
<dbReference type="GO" id="GO:0006355">
    <property type="term" value="P:regulation of DNA-templated transcription"/>
    <property type="evidence" value="ECO:0007669"/>
    <property type="project" value="InterPro"/>
</dbReference>
<evidence type="ECO:0000256" key="7">
    <source>
        <dbReference type="ARBA" id="ARBA00022840"/>
    </source>
</evidence>